<evidence type="ECO:0000313" key="1">
    <source>
        <dbReference type="EMBL" id="KAK7500661.1"/>
    </source>
</evidence>
<organism evidence="1 2">
    <name type="scientific">Batillaria attramentaria</name>
    <dbReference type="NCBI Taxonomy" id="370345"/>
    <lineage>
        <taxon>Eukaryota</taxon>
        <taxon>Metazoa</taxon>
        <taxon>Spiralia</taxon>
        <taxon>Lophotrochozoa</taxon>
        <taxon>Mollusca</taxon>
        <taxon>Gastropoda</taxon>
        <taxon>Caenogastropoda</taxon>
        <taxon>Sorbeoconcha</taxon>
        <taxon>Cerithioidea</taxon>
        <taxon>Batillariidae</taxon>
        <taxon>Batillaria</taxon>
    </lineage>
</organism>
<gene>
    <name evidence="1" type="ORF">BaRGS_00008236</name>
</gene>
<accession>A0ABD0LN37</accession>
<dbReference type="AlphaFoldDB" id="A0ABD0LN37"/>
<keyword evidence="2" id="KW-1185">Reference proteome</keyword>
<comment type="caution">
    <text evidence="1">The sequence shown here is derived from an EMBL/GenBank/DDBJ whole genome shotgun (WGS) entry which is preliminary data.</text>
</comment>
<sequence length="100" mass="10912">MSRDALTPLAFSTARGARALRSCICLALTARQVPLSGNIDGAVTSNATRKTSVTFKSHDYNEFVRQETPFKTAPWLLRATYNGGTAGRWKTNKSIFNGAM</sequence>
<evidence type="ECO:0000313" key="2">
    <source>
        <dbReference type="Proteomes" id="UP001519460"/>
    </source>
</evidence>
<reference evidence="1 2" key="1">
    <citation type="journal article" date="2023" name="Sci. Data">
        <title>Genome assembly of the Korean intertidal mud-creeper Batillaria attramentaria.</title>
        <authorList>
            <person name="Patra A.K."/>
            <person name="Ho P.T."/>
            <person name="Jun S."/>
            <person name="Lee S.J."/>
            <person name="Kim Y."/>
            <person name="Won Y.J."/>
        </authorList>
    </citation>
    <scope>NUCLEOTIDE SEQUENCE [LARGE SCALE GENOMIC DNA]</scope>
    <source>
        <strain evidence="1">Wonlab-2016</strain>
    </source>
</reference>
<protein>
    <recommendedName>
        <fullName evidence="3">Secreted protein</fullName>
    </recommendedName>
</protein>
<dbReference type="EMBL" id="JACVVK020000036">
    <property type="protein sequence ID" value="KAK7500661.1"/>
    <property type="molecule type" value="Genomic_DNA"/>
</dbReference>
<name>A0ABD0LN37_9CAEN</name>
<proteinExistence type="predicted"/>
<dbReference type="Proteomes" id="UP001519460">
    <property type="component" value="Unassembled WGS sequence"/>
</dbReference>
<evidence type="ECO:0008006" key="3">
    <source>
        <dbReference type="Google" id="ProtNLM"/>
    </source>
</evidence>